<evidence type="ECO:0000313" key="3">
    <source>
        <dbReference type="Proteomes" id="UP000292346"/>
    </source>
</evidence>
<dbReference type="PANTHER" id="PTHR43355">
    <property type="entry name" value="FLAVIN REDUCTASE (NADPH)"/>
    <property type="match status" value="1"/>
</dbReference>
<name>A0A4R0HF75_9ACTN</name>
<dbReference type="GO" id="GO:0042602">
    <property type="term" value="F:riboflavin reductase (NADPH) activity"/>
    <property type="evidence" value="ECO:0007669"/>
    <property type="project" value="TreeGrafter"/>
</dbReference>
<evidence type="ECO:0000259" key="1">
    <source>
        <dbReference type="Pfam" id="PF13460"/>
    </source>
</evidence>
<protein>
    <submittedName>
        <fullName evidence="2">NAD-dependent epimerase/dehydratase family protein</fullName>
    </submittedName>
</protein>
<evidence type="ECO:0000313" key="2">
    <source>
        <dbReference type="EMBL" id="TCC09827.1"/>
    </source>
</evidence>
<dbReference type="AlphaFoldDB" id="A0A4R0HF75"/>
<keyword evidence="3" id="KW-1185">Reference proteome</keyword>
<gene>
    <name evidence="2" type="ORF">E0H45_00290</name>
</gene>
<reference evidence="2 3" key="1">
    <citation type="submission" date="2019-02" db="EMBL/GenBank/DDBJ databases">
        <title>Kribbella capetownensis sp. nov. and Kribbella speibonae sp. nov., isolated from soil.</title>
        <authorList>
            <person name="Curtis S.M."/>
            <person name="Norton I."/>
            <person name="Everest G.J."/>
            <person name="Meyers P.R."/>
        </authorList>
    </citation>
    <scope>NUCLEOTIDE SEQUENCE [LARGE SCALE GENOMIC DNA]</scope>
    <source>
        <strain evidence="2 3">KCTC 29219</strain>
    </source>
</reference>
<dbReference type="OrthoDB" id="9771302at2"/>
<dbReference type="InterPro" id="IPR051606">
    <property type="entry name" value="Polyketide_Oxido-like"/>
</dbReference>
<dbReference type="Proteomes" id="UP000292346">
    <property type="component" value="Unassembled WGS sequence"/>
</dbReference>
<dbReference type="Gene3D" id="3.40.50.720">
    <property type="entry name" value="NAD(P)-binding Rossmann-like Domain"/>
    <property type="match status" value="1"/>
</dbReference>
<dbReference type="InterPro" id="IPR036291">
    <property type="entry name" value="NAD(P)-bd_dom_sf"/>
</dbReference>
<accession>A0A4R0HF75</accession>
<proteinExistence type="predicted"/>
<dbReference type="GO" id="GO:0004074">
    <property type="term" value="F:biliverdin reductase [NAD(P)H] activity"/>
    <property type="evidence" value="ECO:0007669"/>
    <property type="project" value="TreeGrafter"/>
</dbReference>
<dbReference type="PANTHER" id="PTHR43355:SF2">
    <property type="entry name" value="FLAVIN REDUCTASE (NADPH)"/>
    <property type="match status" value="1"/>
</dbReference>
<dbReference type="EMBL" id="SJJZ01000001">
    <property type="protein sequence ID" value="TCC09827.1"/>
    <property type="molecule type" value="Genomic_DNA"/>
</dbReference>
<feature type="domain" description="NAD(P)-binding" evidence="1">
    <location>
        <begin position="7"/>
        <end position="201"/>
    </location>
</feature>
<comment type="caution">
    <text evidence="2">The sequence shown here is derived from an EMBL/GenBank/DDBJ whole genome shotgun (WGS) entry which is preliminary data.</text>
</comment>
<dbReference type="RefSeq" id="WP_131334256.1">
    <property type="nucleotide sequence ID" value="NZ_SJJZ01000001.1"/>
</dbReference>
<dbReference type="InterPro" id="IPR016040">
    <property type="entry name" value="NAD(P)-bd_dom"/>
</dbReference>
<dbReference type="Pfam" id="PF13460">
    <property type="entry name" value="NAD_binding_10"/>
    <property type="match status" value="1"/>
</dbReference>
<dbReference type="SUPFAM" id="SSF51735">
    <property type="entry name" value="NAD(P)-binding Rossmann-fold domains"/>
    <property type="match status" value="1"/>
</dbReference>
<organism evidence="2 3">
    <name type="scientific">Kribbella soli</name>
    <dbReference type="NCBI Taxonomy" id="1124743"/>
    <lineage>
        <taxon>Bacteria</taxon>
        <taxon>Bacillati</taxon>
        <taxon>Actinomycetota</taxon>
        <taxon>Actinomycetes</taxon>
        <taxon>Propionibacteriales</taxon>
        <taxon>Kribbellaceae</taxon>
        <taxon>Kribbella</taxon>
    </lineage>
</organism>
<sequence length="212" mass="22234">MRITVFGATGGIGGHVVRQALDAGHKVTAVVRTSSAYEVEHPALEVIRVDGLNAAEPLRDAVDGSEAVISGVGARGRKDGPVASESTRSMLAAMEAVGVRRFVAVSAAPLGPVPADESFLNRRLLYPMINAFAADVYADLRVMEADIMSSTTDWTIVRPPKLTNKALTGTYRTAVGGTVTRGYTISRADVAHLMLAALDNPASVCQPVGVAY</sequence>